<protein>
    <submittedName>
        <fullName evidence="1">Uncharacterized protein</fullName>
    </submittedName>
</protein>
<keyword evidence="2" id="KW-1185">Reference proteome</keyword>
<evidence type="ECO:0000313" key="1">
    <source>
        <dbReference type="EMBL" id="MBQ0847369.1"/>
    </source>
</evidence>
<reference evidence="1 2" key="1">
    <citation type="submission" date="2021-04" db="EMBL/GenBank/DDBJ databases">
        <authorList>
            <person name="Tang X."/>
            <person name="Zhou X."/>
            <person name="Chen X."/>
            <person name="Cernava T."/>
            <person name="Zhang C."/>
        </authorList>
    </citation>
    <scope>NUCLEOTIDE SEQUENCE [LARGE SCALE GENOMIC DNA]</scope>
    <source>
        <strain evidence="1 2">BH-SS-21</strain>
    </source>
</reference>
<dbReference type="Proteomes" id="UP000677413">
    <property type="component" value="Unassembled WGS sequence"/>
</dbReference>
<sequence length="305" mass="33060">MPWEELNRRLSDLKAQVQRTEPYWLVEWRQDSFSAHPAFLDSNRASDDFAAMVGGDVNILHKKRVVTNGSLAQQMQPVYKALGGNAAQYTDVSDKIRLLRHWDGATKMGVFLGAQEILQDAGAFAVEQKPATCADFVHAQAAYLAVGQSLPPNTYVSGHDQSELLTRYRVALEAAGMARPLHIGDASVWAAHSLPFAETLKQQSGKLTFGSPQAVVEHALKHLPHNAGDLSGEAGEQRIRSLVDGYLTEATAKIRNTDAAAVTSALDQCAGSRTYYFGAGAEVAMVAVSRTGLAWISTYYAPGRS</sequence>
<dbReference type="RefSeq" id="WP_210881080.1">
    <property type="nucleotide sequence ID" value="NZ_JAGPYQ010000001.1"/>
</dbReference>
<gene>
    <name evidence="1" type="ORF">J8N05_03905</name>
</gene>
<dbReference type="EMBL" id="JAGPYQ010000001">
    <property type="protein sequence ID" value="MBQ0847369.1"/>
    <property type="molecule type" value="Genomic_DNA"/>
</dbReference>
<comment type="caution">
    <text evidence="1">The sequence shown here is derived from an EMBL/GenBank/DDBJ whole genome shotgun (WGS) entry which is preliminary data.</text>
</comment>
<dbReference type="AlphaFoldDB" id="A0A940XJV7"/>
<proteinExistence type="predicted"/>
<accession>A0A940XJV7</accession>
<evidence type="ECO:0000313" key="2">
    <source>
        <dbReference type="Proteomes" id="UP000677413"/>
    </source>
</evidence>
<organism evidence="1 2">
    <name type="scientific">Streptomyces liliiviolaceus</name>
    <dbReference type="NCBI Taxonomy" id="2823109"/>
    <lineage>
        <taxon>Bacteria</taxon>
        <taxon>Bacillati</taxon>
        <taxon>Actinomycetota</taxon>
        <taxon>Actinomycetes</taxon>
        <taxon>Kitasatosporales</taxon>
        <taxon>Streptomycetaceae</taxon>
        <taxon>Streptomyces</taxon>
    </lineage>
</organism>
<name>A0A940XJV7_9ACTN</name>